<reference evidence="2" key="1">
    <citation type="submission" date="2017-02" db="EMBL/GenBank/DDBJ databases">
        <authorList>
            <person name="Varghese N."/>
            <person name="Submissions S."/>
        </authorList>
    </citation>
    <scope>NUCLEOTIDE SEQUENCE [LARGE SCALE GENOMIC DNA]</scope>
    <source>
        <strain evidence="2">ATCC 700200</strain>
    </source>
</reference>
<accession>A0A1T4Y7S3</accession>
<sequence length="98" mass="10531">MRTTTFFEIILQTADFTFSGRDEIEDPLDEALQAAGLGEATGGGSGRGITNIDIEVTDTQRGLALIWDVLQTLRVAPSTIIRQSGSPALEHAAYDFST</sequence>
<keyword evidence="2" id="KW-1185">Reference proteome</keyword>
<protein>
    <submittedName>
        <fullName evidence="1">Uncharacterized protein</fullName>
    </submittedName>
</protein>
<dbReference type="AlphaFoldDB" id="A0A1T4Y7S3"/>
<dbReference type="RefSeq" id="WP_078813832.1">
    <property type="nucleotide sequence ID" value="NZ_FUYE01000008.1"/>
</dbReference>
<gene>
    <name evidence="1" type="ORF">SAMN02745166_02634</name>
</gene>
<evidence type="ECO:0000313" key="2">
    <source>
        <dbReference type="Proteomes" id="UP000190774"/>
    </source>
</evidence>
<dbReference type="Proteomes" id="UP000190774">
    <property type="component" value="Unassembled WGS sequence"/>
</dbReference>
<name>A0A1T4Y7S3_9BACT</name>
<organism evidence="1 2">
    <name type="scientific">Prosthecobacter debontii</name>
    <dbReference type="NCBI Taxonomy" id="48467"/>
    <lineage>
        <taxon>Bacteria</taxon>
        <taxon>Pseudomonadati</taxon>
        <taxon>Verrucomicrobiota</taxon>
        <taxon>Verrucomicrobiia</taxon>
        <taxon>Verrucomicrobiales</taxon>
        <taxon>Verrucomicrobiaceae</taxon>
        <taxon>Prosthecobacter</taxon>
    </lineage>
</organism>
<evidence type="ECO:0000313" key="1">
    <source>
        <dbReference type="EMBL" id="SKA97872.1"/>
    </source>
</evidence>
<proteinExistence type="predicted"/>
<dbReference type="OrthoDB" id="9553909at2"/>
<dbReference type="EMBL" id="FUYE01000008">
    <property type="protein sequence ID" value="SKA97872.1"/>
    <property type="molecule type" value="Genomic_DNA"/>
</dbReference>